<gene>
    <name evidence="2" type="primary">Tf29_2</name>
    <name evidence="2" type="ORF">G6Z78_0008196</name>
</gene>
<dbReference type="AlphaFoldDB" id="A0A836FIQ7"/>
<protein>
    <submittedName>
        <fullName evidence="2">TF29 protein</fullName>
    </submittedName>
</protein>
<evidence type="ECO:0000313" key="2">
    <source>
        <dbReference type="EMBL" id="KAG5319823.1"/>
    </source>
</evidence>
<dbReference type="EMBL" id="JAANIA010001614">
    <property type="protein sequence ID" value="KAG5319823.1"/>
    <property type="molecule type" value="Genomic_DNA"/>
</dbReference>
<proteinExistence type="predicted"/>
<dbReference type="Pfam" id="PF17921">
    <property type="entry name" value="Integrase_H2C2"/>
    <property type="match status" value="1"/>
</dbReference>
<keyword evidence="3" id="KW-1185">Reference proteome</keyword>
<feature type="non-terminal residue" evidence="2">
    <location>
        <position position="1"/>
    </location>
</feature>
<dbReference type="InterPro" id="IPR052160">
    <property type="entry name" value="Gypsy_RT_Integrase-like"/>
</dbReference>
<reference evidence="2" key="1">
    <citation type="submission" date="2020-02" db="EMBL/GenBank/DDBJ databases">
        <title>Relaxed selection underlies rapid genomic changes in the transitions from sociality to social parasitism in ants.</title>
        <authorList>
            <person name="Bi X."/>
        </authorList>
    </citation>
    <scope>NUCLEOTIDE SEQUENCE</scope>
    <source>
        <strain evidence="2">BGI-DK2014c</strain>
        <tissue evidence="2">Whole body</tissue>
    </source>
</reference>
<evidence type="ECO:0000313" key="3">
    <source>
        <dbReference type="Proteomes" id="UP000668214"/>
    </source>
</evidence>
<comment type="caution">
    <text evidence="2">The sequence shown here is derived from an EMBL/GenBank/DDBJ whole genome shotgun (WGS) entry which is preliminary data.</text>
</comment>
<dbReference type="Proteomes" id="UP000668214">
    <property type="component" value="Unassembled WGS sequence"/>
</dbReference>
<accession>A0A836FIQ7</accession>
<dbReference type="Gene3D" id="1.10.340.70">
    <property type="match status" value="1"/>
</dbReference>
<dbReference type="PANTHER" id="PTHR47266">
    <property type="entry name" value="ENDONUCLEASE-RELATED"/>
    <property type="match status" value="1"/>
</dbReference>
<feature type="domain" description="Integrase zinc-binding" evidence="1">
    <location>
        <begin position="37"/>
        <end position="92"/>
    </location>
</feature>
<organism evidence="2 3">
    <name type="scientific">Pseudoatta argentina</name>
    <dbReference type="NCBI Taxonomy" id="621737"/>
    <lineage>
        <taxon>Eukaryota</taxon>
        <taxon>Metazoa</taxon>
        <taxon>Ecdysozoa</taxon>
        <taxon>Arthropoda</taxon>
        <taxon>Hexapoda</taxon>
        <taxon>Insecta</taxon>
        <taxon>Pterygota</taxon>
        <taxon>Neoptera</taxon>
        <taxon>Endopterygota</taxon>
        <taxon>Hymenoptera</taxon>
        <taxon>Apocrita</taxon>
        <taxon>Aculeata</taxon>
        <taxon>Formicoidea</taxon>
        <taxon>Formicidae</taxon>
        <taxon>Myrmicinae</taxon>
        <taxon>Pseudoatta</taxon>
    </lineage>
</organism>
<dbReference type="InterPro" id="IPR041588">
    <property type="entry name" value="Integrase_H2C2"/>
</dbReference>
<feature type="non-terminal residue" evidence="2">
    <location>
        <position position="264"/>
    </location>
</feature>
<evidence type="ECO:0000259" key="1">
    <source>
        <dbReference type="Pfam" id="PF17921"/>
    </source>
</evidence>
<sequence length="264" mass="30362">FLEGRNFKIVTDHKPLIHVRADEYYTLLTGEAIRPYIPASLRDRVFHLFHDAAHPGSKVTDRIIRQRYVWPNMHRDIAKWCKNCLDCQQSKITRHVQLQPEKFVAPDGRFEHVHMDLIGPLPESDGYRYSAIMCHTNEVWSRVLSTVLLGLRTHHKHKKRAFVFKDLYSCSHVFLRVGGIKRALERPYTGPHKVINCVSNRVFDIEVNGAQRSVSVENLIPAYGICDDLCSTIPEAGQAGNSFSNERPALRTYARSKRKVTFAI</sequence>
<name>A0A836FIQ7_9HYME</name>